<evidence type="ECO:0000256" key="6">
    <source>
        <dbReference type="PIRSR" id="PIRSR621190-2"/>
    </source>
</evidence>
<keyword evidence="6" id="KW-0106">Calcium</keyword>
<protein>
    <recommendedName>
        <fullName evidence="7">Peptidase metallopeptidase domain-containing protein</fullName>
    </recommendedName>
</protein>
<evidence type="ECO:0000256" key="3">
    <source>
        <dbReference type="ARBA" id="ARBA00022801"/>
    </source>
</evidence>
<dbReference type="Gene3D" id="3.40.390.10">
    <property type="entry name" value="Collagenase (Catalytic Domain)"/>
    <property type="match status" value="1"/>
</dbReference>
<feature type="binding site" evidence="6">
    <location>
        <position position="217"/>
    </location>
    <ligand>
        <name>Zn(2+)</name>
        <dbReference type="ChEBI" id="CHEBI:29105"/>
        <label>2</label>
        <note>catalytic</note>
    </ligand>
</feature>
<accession>A0A437AB77</accession>
<comment type="caution">
    <text evidence="8">The sequence shown here is derived from an EMBL/GenBank/DDBJ whole genome shotgun (WGS) entry which is preliminary data.</text>
</comment>
<evidence type="ECO:0000256" key="5">
    <source>
        <dbReference type="ARBA" id="ARBA00023049"/>
    </source>
</evidence>
<dbReference type="VEuPathDB" id="FungiDB:DFL_002543"/>
<dbReference type="GeneID" id="93584854"/>
<dbReference type="PRINTS" id="PR00138">
    <property type="entry name" value="MATRIXIN"/>
</dbReference>
<dbReference type="InterPro" id="IPR001818">
    <property type="entry name" value="Pept_M10_metallopeptidase"/>
</dbReference>
<keyword evidence="5" id="KW-0482">Metalloprotease</keyword>
<dbReference type="Pfam" id="PF00413">
    <property type="entry name" value="Peptidase_M10"/>
    <property type="match status" value="1"/>
</dbReference>
<reference evidence="8 9" key="1">
    <citation type="submission" date="2019-01" db="EMBL/GenBank/DDBJ databases">
        <title>Intercellular communication is required for trap formation in the nematode-trapping fungus Duddingtonia flagrans.</title>
        <authorList>
            <person name="Youssar L."/>
            <person name="Wernet V."/>
            <person name="Hensel N."/>
            <person name="Hildebrandt H.-G."/>
            <person name="Fischer R."/>
        </authorList>
    </citation>
    <scope>NUCLEOTIDE SEQUENCE [LARGE SCALE GENOMIC DNA]</scope>
    <source>
        <strain evidence="8 9">CBS H-5679</strain>
    </source>
</reference>
<keyword evidence="4 6" id="KW-0862">Zinc</keyword>
<evidence type="ECO:0000256" key="2">
    <source>
        <dbReference type="ARBA" id="ARBA00022723"/>
    </source>
</evidence>
<dbReference type="Proteomes" id="UP000283090">
    <property type="component" value="Unassembled WGS sequence"/>
</dbReference>
<dbReference type="InterPro" id="IPR024079">
    <property type="entry name" value="MetalloPept_cat_dom_sf"/>
</dbReference>
<keyword evidence="3" id="KW-0378">Hydrolase</keyword>
<comment type="cofactor">
    <cofactor evidence="6">
        <name>Ca(2+)</name>
        <dbReference type="ChEBI" id="CHEBI:29108"/>
    </cofactor>
    <text evidence="6">Can bind about 5 Ca(2+) ions per subunit.</text>
</comment>
<dbReference type="SUPFAM" id="SSF55486">
    <property type="entry name" value="Metalloproteases ('zincins'), catalytic domain"/>
    <property type="match status" value="1"/>
</dbReference>
<dbReference type="InterPro" id="IPR036365">
    <property type="entry name" value="PGBD-like_sf"/>
</dbReference>
<evidence type="ECO:0000256" key="4">
    <source>
        <dbReference type="ARBA" id="ARBA00022833"/>
    </source>
</evidence>
<dbReference type="SUPFAM" id="SSF47090">
    <property type="entry name" value="PGBD-like"/>
    <property type="match status" value="1"/>
</dbReference>
<dbReference type="GO" id="GO:0006508">
    <property type="term" value="P:proteolysis"/>
    <property type="evidence" value="ECO:0007669"/>
    <property type="project" value="UniProtKB-KW"/>
</dbReference>
<name>A0A437AB77_ARTFL</name>
<dbReference type="PANTHER" id="PTHR10201:SF323">
    <property type="entry name" value="MATRIX METALLOPROTEINASE-21"/>
    <property type="match status" value="1"/>
</dbReference>
<keyword evidence="9" id="KW-1185">Reference proteome</keyword>
<dbReference type="SMART" id="SM00235">
    <property type="entry name" value="ZnMc"/>
    <property type="match status" value="1"/>
</dbReference>
<dbReference type="InterPro" id="IPR006026">
    <property type="entry name" value="Peptidase_Metallo"/>
</dbReference>
<organism evidence="8 9">
    <name type="scientific">Arthrobotrys flagrans</name>
    <name type="common">Nematode-trapping fungus</name>
    <name type="synonym">Trichothecium flagrans</name>
    <dbReference type="NCBI Taxonomy" id="97331"/>
    <lineage>
        <taxon>Eukaryota</taxon>
        <taxon>Fungi</taxon>
        <taxon>Dikarya</taxon>
        <taxon>Ascomycota</taxon>
        <taxon>Pezizomycotina</taxon>
        <taxon>Orbiliomycetes</taxon>
        <taxon>Orbiliales</taxon>
        <taxon>Orbiliaceae</taxon>
        <taxon>Arthrobotrys</taxon>
    </lineage>
</organism>
<dbReference type="GO" id="GO:0031012">
    <property type="term" value="C:extracellular matrix"/>
    <property type="evidence" value="ECO:0007669"/>
    <property type="project" value="InterPro"/>
</dbReference>
<dbReference type="GO" id="GO:0004222">
    <property type="term" value="F:metalloendopeptidase activity"/>
    <property type="evidence" value="ECO:0007669"/>
    <property type="project" value="InterPro"/>
</dbReference>
<dbReference type="OrthoDB" id="65569at2759"/>
<evidence type="ECO:0000313" key="9">
    <source>
        <dbReference type="Proteomes" id="UP000283090"/>
    </source>
</evidence>
<dbReference type="PANTHER" id="PTHR10201">
    <property type="entry name" value="MATRIX METALLOPROTEINASE"/>
    <property type="match status" value="1"/>
</dbReference>
<dbReference type="GO" id="GO:0008270">
    <property type="term" value="F:zinc ion binding"/>
    <property type="evidence" value="ECO:0007669"/>
    <property type="project" value="InterPro"/>
</dbReference>
<feature type="binding site" evidence="6">
    <location>
        <position position="213"/>
    </location>
    <ligand>
        <name>Zn(2+)</name>
        <dbReference type="ChEBI" id="CHEBI:29105"/>
        <label>2</label>
        <note>catalytic</note>
    </ligand>
</feature>
<proteinExistence type="predicted"/>
<gene>
    <name evidence="8" type="ORF">DFL_002543</name>
</gene>
<evidence type="ECO:0000313" key="8">
    <source>
        <dbReference type="EMBL" id="RVD88356.1"/>
    </source>
</evidence>
<dbReference type="RefSeq" id="XP_067493900.1">
    <property type="nucleotide sequence ID" value="XM_067631346.1"/>
</dbReference>
<feature type="binding site" evidence="6">
    <location>
        <position position="197"/>
    </location>
    <ligand>
        <name>Ca(2+)</name>
        <dbReference type="ChEBI" id="CHEBI:29108"/>
        <label>3</label>
    </ligand>
</feature>
<dbReference type="AlphaFoldDB" id="A0A437AB77"/>
<sequence>MLPPTIKLEEVALEAGPAIKDIITHLACYGCLPLDSEIEKLEASGPLRQYTILSMGLAKFQEYAEIPKTGIFDIETANHINKPHCHNRGDMSRNVLNSALMKWYSKAKRKKITYCFNEYSHQLTVHEIRDTFEKAFKVWEDRSIAPVTFMEVAPHPRKGNIRIRWTDSGGGGEYGPVFVAYQSNFLNASTPIQMYFDEDTKWTVDNLRRAVVHQVGHILGLPHSRDKSDVMWPGYTIEE</sequence>
<feature type="domain" description="Peptidase metallopeptidase" evidence="7">
    <location>
        <begin position="99"/>
        <end position="239"/>
    </location>
</feature>
<feature type="binding site" evidence="6">
    <location>
        <position position="223"/>
    </location>
    <ligand>
        <name>Zn(2+)</name>
        <dbReference type="ChEBI" id="CHEBI:29105"/>
        <label>2</label>
        <note>catalytic</note>
    </ligand>
</feature>
<comment type="cofactor">
    <cofactor evidence="6">
        <name>Zn(2+)</name>
        <dbReference type="ChEBI" id="CHEBI:29105"/>
    </cofactor>
    <text evidence="6">Binds 2 Zn(2+) ions per subunit.</text>
</comment>
<keyword evidence="2 6" id="KW-0479">Metal-binding</keyword>
<feature type="binding site" evidence="6">
    <location>
        <position position="231"/>
    </location>
    <ligand>
        <name>Zn(2+)</name>
        <dbReference type="ChEBI" id="CHEBI:29105"/>
        <label>2</label>
        <note>catalytic</note>
    </ligand>
</feature>
<dbReference type="STRING" id="97331.A0A437AB77"/>
<feature type="binding site" description="in inhibited form" evidence="6">
    <location>
        <position position="85"/>
    </location>
    <ligand>
        <name>Zn(2+)</name>
        <dbReference type="ChEBI" id="CHEBI:29105"/>
        <label>2</label>
        <note>catalytic</note>
    </ligand>
</feature>
<keyword evidence="1" id="KW-0645">Protease</keyword>
<evidence type="ECO:0000259" key="7">
    <source>
        <dbReference type="SMART" id="SM00235"/>
    </source>
</evidence>
<dbReference type="EMBL" id="SAEB01000003">
    <property type="protein sequence ID" value="RVD88356.1"/>
    <property type="molecule type" value="Genomic_DNA"/>
</dbReference>
<dbReference type="InterPro" id="IPR021190">
    <property type="entry name" value="Pept_M10A"/>
</dbReference>
<evidence type="ECO:0000256" key="1">
    <source>
        <dbReference type="ARBA" id="ARBA00022670"/>
    </source>
</evidence>